<dbReference type="Pfam" id="PF04879">
    <property type="entry name" value="Molybdop_Fe4S4"/>
    <property type="match status" value="1"/>
</dbReference>
<evidence type="ECO:0000313" key="10">
    <source>
        <dbReference type="Proteomes" id="UP000288096"/>
    </source>
</evidence>
<dbReference type="AlphaFoldDB" id="A0A401G0H4"/>
<dbReference type="RefSeq" id="WP_124329875.1">
    <property type="nucleotide sequence ID" value="NZ_BEXT01000001.1"/>
</dbReference>
<gene>
    <name evidence="9" type="ORF">DENIS_3697</name>
</gene>
<dbReference type="PANTHER" id="PTHR43742">
    <property type="entry name" value="TRIMETHYLAMINE-N-OXIDE REDUCTASE"/>
    <property type="match status" value="1"/>
</dbReference>
<dbReference type="InterPro" id="IPR037949">
    <property type="entry name" value="MopB_CT_Acetylene-hydratase"/>
</dbReference>
<dbReference type="PROSITE" id="PS51669">
    <property type="entry name" value="4FE4S_MOW_BIS_MGD"/>
    <property type="match status" value="1"/>
</dbReference>
<comment type="caution">
    <text evidence="9">The sequence shown here is derived from an EMBL/GenBank/DDBJ whole genome shotgun (WGS) entry which is preliminary data.</text>
</comment>
<dbReference type="Proteomes" id="UP000288096">
    <property type="component" value="Unassembled WGS sequence"/>
</dbReference>
<accession>A0A401G0H4</accession>
<proteinExistence type="inferred from homology"/>
<keyword evidence="3" id="KW-0500">Molybdenum</keyword>
<dbReference type="InterPro" id="IPR050612">
    <property type="entry name" value="Prok_Mopterin_Oxidored"/>
</dbReference>
<evidence type="ECO:0000256" key="6">
    <source>
        <dbReference type="ARBA" id="ARBA00023004"/>
    </source>
</evidence>
<evidence type="ECO:0000256" key="5">
    <source>
        <dbReference type="ARBA" id="ARBA00023002"/>
    </source>
</evidence>
<dbReference type="SMART" id="SM00926">
    <property type="entry name" value="Molybdop_Fe4S4"/>
    <property type="match status" value="1"/>
</dbReference>
<keyword evidence="7" id="KW-0411">Iron-sulfur</keyword>
<reference evidence="10" key="1">
    <citation type="submission" date="2017-11" db="EMBL/GenBank/DDBJ databases">
        <authorList>
            <person name="Watanabe M."/>
            <person name="Kojima H."/>
        </authorList>
    </citation>
    <scope>NUCLEOTIDE SEQUENCE [LARGE SCALE GENOMIC DNA]</scope>
    <source>
        <strain evidence="10">Tokyo 01</strain>
    </source>
</reference>
<dbReference type="GO" id="GO:0051536">
    <property type="term" value="F:iron-sulfur cluster binding"/>
    <property type="evidence" value="ECO:0007669"/>
    <property type="project" value="UniProtKB-KW"/>
</dbReference>
<dbReference type="GO" id="GO:0016491">
    <property type="term" value="F:oxidoreductase activity"/>
    <property type="evidence" value="ECO:0007669"/>
    <property type="project" value="UniProtKB-KW"/>
</dbReference>
<evidence type="ECO:0000256" key="4">
    <source>
        <dbReference type="ARBA" id="ARBA00022723"/>
    </source>
</evidence>
<name>A0A401G0H4_9BACT</name>
<dbReference type="GO" id="GO:0043546">
    <property type="term" value="F:molybdopterin cofactor binding"/>
    <property type="evidence" value="ECO:0007669"/>
    <property type="project" value="InterPro"/>
</dbReference>
<feature type="domain" description="4Fe-4S Mo/W bis-MGD-type" evidence="8">
    <location>
        <begin position="5"/>
        <end position="62"/>
    </location>
</feature>
<dbReference type="SUPFAM" id="SSF53706">
    <property type="entry name" value="Formate dehydrogenase/DMSO reductase, domains 1-3"/>
    <property type="match status" value="1"/>
</dbReference>
<dbReference type="InterPro" id="IPR006657">
    <property type="entry name" value="MoPterin_dinucl-bd_dom"/>
</dbReference>
<dbReference type="EMBL" id="BEXT01000001">
    <property type="protein sequence ID" value="GBC62720.1"/>
    <property type="molecule type" value="Genomic_DNA"/>
</dbReference>
<evidence type="ECO:0000313" key="9">
    <source>
        <dbReference type="EMBL" id="GBC62720.1"/>
    </source>
</evidence>
<dbReference type="InterPro" id="IPR009010">
    <property type="entry name" value="Asp_de-COase-like_dom_sf"/>
</dbReference>
<keyword evidence="5" id="KW-0560">Oxidoreductase</keyword>
<comment type="similarity">
    <text evidence="2">Belongs to the prokaryotic molybdopterin-containing oxidoreductase family.</text>
</comment>
<keyword evidence="4" id="KW-0479">Metal-binding</keyword>
<evidence type="ECO:0000256" key="2">
    <source>
        <dbReference type="ARBA" id="ARBA00010312"/>
    </source>
</evidence>
<dbReference type="Pfam" id="PF00384">
    <property type="entry name" value="Molybdopterin"/>
    <property type="match status" value="1"/>
</dbReference>
<dbReference type="Gene3D" id="3.40.50.740">
    <property type="match status" value="1"/>
</dbReference>
<dbReference type="InterPro" id="IPR006963">
    <property type="entry name" value="Mopterin_OxRdtase_4Fe-4S_dom"/>
</dbReference>
<dbReference type="InterPro" id="IPR006656">
    <property type="entry name" value="Mopterin_OxRdtase"/>
</dbReference>
<evidence type="ECO:0000256" key="7">
    <source>
        <dbReference type="ARBA" id="ARBA00023014"/>
    </source>
</evidence>
<evidence type="ECO:0000259" key="8">
    <source>
        <dbReference type="PROSITE" id="PS51669"/>
    </source>
</evidence>
<dbReference type="CDD" id="cd02781">
    <property type="entry name" value="MopB_CT_Acetylene-hydratase"/>
    <property type="match status" value="1"/>
</dbReference>
<sequence length="694" mass="77250">MTDEIRWHKTHCARMDHGGCALVVGVRDNRIVKIKGDPAGYLNRGYVCPKGLASADRLSHPRRLKYPLKRTGKRGEGQWQRISWDEALDTVSENLDRVRARYGAKGVAFCQGMPKGMEHFVMIRLANLFGSPNVVAVQDVCHAPREVTGMHTCGFYPVADFHHPSESVLLWGSNILHTNEEGEICRLLLDRLKEGTELIVVDPRQTPLTERARYWLRIRPGTDAALALGFLHVIIGEELYDADFVLRWTSGFAELAEHVSAWTPERVAAITWVPADLIRKSARLYARSRPAAMGWGNAIEQNVHAFDTARALVCLMALCGNLDVPGGNIRANEPKILGLGPFVRADRIPTKPKEMIHAHHRTIPRLMTVPPAFFRKAVLEDIPYPVRAAYMQCTNPLVGYADTRKTLDTLMKLEFVAVSDIFMTPTAAFADIVLPAATHFEFNDIGHYGLGHGYILARPGVVDPPPECWPDMKILNALGKRLTPPEDWYETTDEFLEAVLAPACLSYEQFVAQGCLRGEERFRKYLKSGFKTPSGKVELRLSRAEKFGLPPLPGWAESPEADASDYPLILTSFKDPYYLHSSYRWVEKLRAHSSRPLAWIHPETGAQYGVEDGLPVRIETPTGHVVQTACLTRKVAPGVVCAAYGWWFPEAGDKTGGDWESANLNMLTSAETLGKAFGTPNLKGLRCRITGANG</sequence>
<dbReference type="GO" id="GO:0046872">
    <property type="term" value="F:metal ion binding"/>
    <property type="evidence" value="ECO:0007669"/>
    <property type="project" value="UniProtKB-KW"/>
</dbReference>
<evidence type="ECO:0000256" key="1">
    <source>
        <dbReference type="ARBA" id="ARBA00001942"/>
    </source>
</evidence>
<organism evidence="9 10">
    <name type="scientific">Desulfonema ishimotonii</name>
    <dbReference type="NCBI Taxonomy" id="45657"/>
    <lineage>
        <taxon>Bacteria</taxon>
        <taxon>Pseudomonadati</taxon>
        <taxon>Thermodesulfobacteriota</taxon>
        <taxon>Desulfobacteria</taxon>
        <taxon>Desulfobacterales</taxon>
        <taxon>Desulfococcaceae</taxon>
        <taxon>Desulfonema</taxon>
    </lineage>
</organism>
<dbReference type="InterPro" id="IPR006655">
    <property type="entry name" value="Mopterin_OxRdtase_prok_CS"/>
</dbReference>
<comment type="cofactor">
    <cofactor evidence="1">
        <name>Mo-bis(molybdopterin guanine dinucleotide)</name>
        <dbReference type="ChEBI" id="CHEBI:60539"/>
    </cofactor>
</comment>
<dbReference type="PROSITE" id="PS00490">
    <property type="entry name" value="MOLYBDOPTERIN_PROK_2"/>
    <property type="match status" value="1"/>
</dbReference>
<evidence type="ECO:0000256" key="3">
    <source>
        <dbReference type="ARBA" id="ARBA00022505"/>
    </source>
</evidence>
<keyword evidence="6" id="KW-0408">Iron</keyword>
<dbReference type="Gene3D" id="3.40.228.10">
    <property type="entry name" value="Dimethylsulfoxide Reductase, domain 2"/>
    <property type="match status" value="1"/>
</dbReference>
<dbReference type="Pfam" id="PF01568">
    <property type="entry name" value="Molydop_binding"/>
    <property type="match status" value="1"/>
</dbReference>
<dbReference type="OrthoDB" id="9810782at2"/>
<dbReference type="PANTHER" id="PTHR43742:SF6">
    <property type="entry name" value="OXIDOREDUCTASE YYAE-RELATED"/>
    <property type="match status" value="1"/>
</dbReference>
<reference evidence="10" key="2">
    <citation type="submission" date="2019-01" db="EMBL/GenBank/DDBJ databases">
        <title>Genome sequence of Desulfonema ishimotonii strain Tokyo 01.</title>
        <authorList>
            <person name="Fukui M."/>
        </authorList>
    </citation>
    <scope>NUCLEOTIDE SEQUENCE [LARGE SCALE GENOMIC DNA]</scope>
    <source>
        <strain evidence="10">Tokyo 01</strain>
    </source>
</reference>
<protein>
    <recommendedName>
        <fullName evidence="8">4Fe-4S Mo/W bis-MGD-type domain-containing protein</fullName>
    </recommendedName>
</protein>
<dbReference type="GO" id="GO:0018818">
    <property type="term" value="F:acetylene hydratase activity"/>
    <property type="evidence" value="ECO:0007669"/>
    <property type="project" value="InterPro"/>
</dbReference>
<dbReference type="Gene3D" id="2.20.25.90">
    <property type="entry name" value="ADC-like domains"/>
    <property type="match status" value="1"/>
</dbReference>
<keyword evidence="10" id="KW-1185">Reference proteome</keyword>
<dbReference type="Gene3D" id="2.40.40.20">
    <property type="match status" value="1"/>
</dbReference>
<dbReference type="SUPFAM" id="SSF50692">
    <property type="entry name" value="ADC-like"/>
    <property type="match status" value="1"/>
</dbReference>